<dbReference type="EMBL" id="CAEZTD010000007">
    <property type="protein sequence ID" value="CAB4552767.1"/>
    <property type="molecule type" value="Genomic_DNA"/>
</dbReference>
<gene>
    <name evidence="1" type="ORF">UFOPK1591_00161</name>
</gene>
<protein>
    <submittedName>
        <fullName evidence="1">Unannotated protein</fullName>
    </submittedName>
</protein>
<evidence type="ECO:0000313" key="1">
    <source>
        <dbReference type="EMBL" id="CAB4552767.1"/>
    </source>
</evidence>
<accession>A0A6J6CND3</accession>
<dbReference type="Pfam" id="PF11248">
    <property type="entry name" value="DUF3046"/>
    <property type="match status" value="1"/>
</dbReference>
<proteinExistence type="predicted"/>
<name>A0A6J6CND3_9ZZZZ</name>
<reference evidence="1" key="1">
    <citation type="submission" date="2020-05" db="EMBL/GenBank/DDBJ databases">
        <authorList>
            <person name="Chiriac C."/>
            <person name="Salcher M."/>
            <person name="Ghai R."/>
            <person name="Kavagutti S V."/>
        </authorList>
    </citation>
    <scope>NUCLEOTIDE SEQUENCE</scope>
</reference>
<dbReference type="InterPro" id="IPR021408">
    <property type="entry name" value="DUF3046"/>
</dbReference>
<sequence>MKLSEFWRAISEEFGEAYGRTVAQDMVLGALGGRTAAQALQAGVDAREVWLALCDAMDVPPTRRYGAGRPEPKKD</sequence>
<dbReference type="AlphaFoldDB" id="A0A6J6CND3"/>
<organism evidence="1">
    <name type="scientific">freshwater metagenome</name>
    <dbReference type="NCBI Taxonomy" id="449393"/>
    <lineage>
        <taxon>unclassified sequences</taxon>
        <taxon>metagenomes</taxon>
        <taxon>ecological metagenomes</taxon>
    </lineage>
</organism>